<dbReference type="OrthoDB" id="2410436at2759"/>
<evidence type="ECO:0000313" key="4">
    <source>
        <dbReference type="Proteomes" id="UP000232722"/>
    </source>
</evidence>
<accession>A0A2I1FCS3</accession>
<evidence type="ECO:0000313" key="2">
    <source>
        <dbReference type="EMBL" id="PKC56799.1"/>
    </source>
</evidence>
<organism evidence="1 4">
    <name type="scientific">Rhizophagus irregularis</name>
    <dbReference type="NCBI Taxonomy" id="588596"/>
    <lineage>
        <taxon>Eukaryota</taxon>
        <taxon>Fungi</taxon>
        <taxon>Fungi incertae sedis</taxon>
        <taxon>Mucoromycota</taxon>
        <taxon>Glomeromycotina</taxon>
        <taxon>Glomeromycetes</taxon>
        <taxon>Glomerales</taxon>
        <taxon>Glomeraceae</taxon>
        <taxon>Rhizophagus</taxon>
    </lineage>
</organism>
<evidence type="ECO:0000313" key="3">
    <source>
        <dbReference type="Proteomes" id="UP000232688"/>
    </source>
</evidence>
<dbReference type="AlphaFoldDB" id="A0A2I1FCS3"/>
<dbReference type="Proteomes" id="UP000232688">
    <property type="component" value="Unassembled WGS sequence"/>
</dbReference>
<evidence type="ECO:0000313" key="1">
    <source>
        <dbReference type="EMBL" id="PKC02609.1"/>
    </source>
</evidence>
<comment type="caution">
    <text evidence="1">The sequence shown here is derived from an EMBL/GenBank/DDBJ whole genome shotgun (WGS) entry which is preliminary data.</text>
</comment>
<dbReference type="VEuPathDB" id="FungiDB:RhiirA1_428907"/>
<dbReference type="Proteomes" id="UP000232722">
    <property type="component" value="Unassembled WGS sequence"/>
</dbReference>
<reference evidence="1 4" key="2">
    <citation type="submission" date="2017-09" db="EMBL/GenBank/DDBJ databases">
        <title>Extensive intraspecific genome diversity in a model arbuscular mycorrhizal fungus.</title>
        <authorList>
            <person name="Chen E.C."/>
            <person name="Morin E."/>
            <person name="Beaudet D."/>
            <person name="Noel J."/>
            <person name="Ndikumana S."/>
            <person name="Charron P."/>
            <person name="St-Onge C."/>
            <person name="Giorgi J."/>
            <person name="Grigoriev I.V."/>
            <person name="Roux C."/>
            <person name="Martin F.M."/>
            <person name="Corradi N."/>
        </authorList>
    </citation>
    <scope>NUCLEOTIDE SEQUENCE [LARGE SCALE GENOMIC DNA]</scope>
    <source>
        <strain evidence="1 4">A5</strain>
    </source>
</reference>
<dbReference type="EMBL" id="LLXH01002018">
    <property type="protein sequence ID" value="PKC56799.1"/>
    <property type="molecule type" value="Genomic_DNA"/>
</dbReference>
<gene>
    <name evidence="2" type="ORF">RhiirA1_428907</name>
    <name evidence="1" type="ORF">RhiirA5_363979</name>
</gene>
<feature type="non-terminal residue" evidence="1">
    <location>
        <position position="1"/>
    </location>
</feature>
<reference evidence="1 4" key="1">
    <citation type="submission" date="2016-04" db="EMBL/GenBank/DDBJ databases">
        <title>Genome analyses suggest a sexual origin of heterokaryosis in a supposedly ancient asexual fungus.</title>
        <authorList>
            <person name="Ropars J."/>
            <person name="Sedzielewska K."/>
            <person name="Noel J."/>
            <person name="Charron P."/>
            <person name="Farinelli L."/>
            <person name="Marton T."/>
            <person name="Kruger M."/>
            <person name="Pelin A."/>
            <person name="Brachmann A."/>
            <person name="Corradi N."/>
        </authorList>
    </citation>
    <scope>NUCLEOTIDE SEQUENCE [LARGE SCALE GENOMIC DNA]</scope>
    <source>
        <strain evidence="1 4">A5</strain>
    </source>
</reference>
<name>A0A2I1FCS3_9GLOM</name>
<proteinExistence type="predicted"/>
<protein>
    <submittedName>
        <fullName evidence="1">Uncharacterized protein</fullName>
    </submittedName>
</protein>
<reference evidence="2 3" key="3">
    <citation type="submission" date="2017-10" db="EMBL/GenBank/DDBJ databases">
        <title>Extensive intraspecific genome diversity in a model arbuscular mycorrhizal fungus.</title>
        <authorList>
            <person name="Chen E.C.H."/>
            <person name="Morin E."/>
            <person name="Baudet D."/>
            <person name="Noel J."/>
            <person name="Ndikumana S."/>
            <person name="Charron P."/>
            <person name="St-Onge C."/>
            <person name="Giorgi J."/>
            <person name="Grigoriev I.V."/>
            <person name="Roux C."/>
            <person name="Martin F.M."/>
            <person name="Corradi N."/>
        </authorList>
    </citation>
    <scope>NUCLEOTIDE SEQUENCE [LARGE SCALE GENOMIC DNA]</scope>
    <source>
        <strain evidence="2 3">A1</strain>
    </source>
</reference>
<sequence length="50" mass="5871">KFSDKNFRGFHELGIMGKGIFYDILSSKFVNEASHLINKLFNEICGYFYM</sequence>
<reference evidence="2 3" key="4">
    <citation type="submission" date="2017-10" db="EMBL/GenBank/DDBJ databases">
        <title>Genome analyses suggest a sexual origin of heterokaryosis in a supposedly ancient asexual fungus.</title>
        <authorList>
            <person name="Corradi N."/>
            <person name="Sedzielewska K."/>
            <person name="Noel J."/>
            <person name="Charron P."/>
            <person name="Farinelli L."/>
            <person name="Marton T."/>
            <person name="Kruger M."/>
            <person name="Pelin A."/>
            <person name="Brachmann A."/>
            <person name="Corradi N."/>
        </authorList>
    </citation>
    <scope>NUCLEOTIDE SEQUENCE [LARGE SCALE GENOMIC DNA]</scope>
    <source>
        <strain evidence="2 3">A1</strain>
    </source>
</reference>
<dbReference type="EMBL" id="LLXJ01001354">
    <property type="protein sequence ID" value="PKC02609.1"/>
    <property type="molecule type" value="Genomic_DNA"/>
</dbReference>
<feature type="non-terminal residue" evidence="1">
    <location>
        <position position="50"/>
    </location>
</feature>